<organism evidence="1 2">
    <name type="scientific">Araneus ventricosus</name>
    <name type="common">Orbweaver spider</name>
    <name type="synonym">Epeira ventricosa</name>
    <dbReference type="NCBI Taxonomy" id="182803"/>
    <lineage>
        <taxon>Eukaryota</taxon>
        <taxon>Metazoa</taxon>
        <taxon>Ecdysozoa</taxon>
        <taxon>Arthropoda</taxon>
        <taxon>Chelicerata</taxon>
        <taxon>Arachnida</taxon>
        <taxon>Araneae</taxon>
        <taxon>Araneomorphae</taxon>
        <taxon>Entelegynae</taxon>
        <taxon>Araneoidea</taxon>
        <taxon>Araneidae</taxon>
        <taxon>Araneus</taxon>
    </lineage>
</organism>
<dbReference type="AlphaFoldDB" id="A0A4Y2QWD1"/>
<reference evidence="1 2" key="1">
    <citation type="journal article" date="2019" name="Sci. Rep.">
        <title>Orb-weaving spider Araneus ventricosus genome elucidates the spidroin gene catalogue.</title>
        <authorList>
            <person name="Kono N."/>
            <person name="Nakamura H."/>
            <person name="Ohtoshi R."/>
            <person name="Moran D.A.P."/>
            <person name="Shinohara A."/>
            <person name="Yoshida Y."/>
            <person name="Fujiwara M."/>
            <person name="Mori M."/>
            <person name="Tomita M."/>
            <person name="Arakawa K."/>
        </authorList>
    </citation>
    <scope>NUCLEOTIDE SEQUENCE [LARGE SCALE GENOMIC DNA]</scope>
</reference>
<comment type="caution">
    <text evidence="1">The sequence shown here is derived from an EMBL/GenBank/DDBJ whole genome shotgun (WGS) entry which is preliminary data.</text>
</comment>
<sequence length="63" mass="7844">MDIMDLATEPFRNRYIQRSKMWPTQPQHYYYTYQRSETCLLIQKFRLFVFRLEPNHNELSVAK</sequence>
<proteinExistence type="predicted"/>
<evidence type="ECO:0000313" key="2">
    <source>
        <dbReference type="Proteomes" id="UP000499080"/>
    </source>
</evidence>
<dbReference type="Proteomes" id="UP000499080">
    <property type="component" value="Unassembled WGS sequence"/>
</dbReference>
<dbReference type="EMBL" id="BGPR01223510">
    <property type="protein sequence ID" value="GBN67429.1"/>
    <property type="molecule type" value="Genomic_DNA"/>
</dbReference>
<name>A0A4Y2QWD1_ARAVE</name>
<accession>A0A4Y2QWD1</accession>
<protein>
    <submittedName>
        <fullName evidence="1">Uncharacterized protein</fullName>
    </submittedName>
</protein>
<evidence type="ECO:0000313" key="1">
    <source>
        <dbReference type="EMBL" id="GBN67429.1"/>
    </source>
</evidence>
<feature type="non-terminal residue" evidence="1">
    <location>
        <position position="63"/>
    </location>
</feature>
<keyword evidence="2" id="KW-1185">Reference proteome</keyword>
<gene>
    <name evidence="1" type="ORF">AVEN_58772_1</name>
</gene>